<gene>
    <name evidence="14" type="ORF">NVI5450_1734</name>
</gene>
<dbReference type="InterPro" id="IPR052029">
    <property type="entry name" value="PpiD_chaperone"/>
</dbReference>
<evidence type="ECO:0000313" key="15">
    <source>
        <dbReference type="Proteomes" id="UP000183794"/>
    </source>
</evidence>
<keyword evidence="2" id="KW-1003">Cell membrane</keyword>
<reference evidence="14 15" key="1">
    <citation type="submission" date="2016-11" db="EMBL/GenBank/DDBJ databases">
        <authorList>
            <person name="Jaros S."/>
            <person name="Januszkiewicz K."/>
            <person name="Wedrychowicz H."/>
        </authorList>
    </citation>
    <scope>NUCLEOTIDE SEQUENCE [LARGE SCALE GENOMIC DNA]</scope>
    <source>
        <strain evidence="14">NVI 5450</strain>
    </source>
</reference>
<evidence type="ECO:0000256" key="4">
    <source>
        <dbReference type="ARBA" id="ARBA00022692"/>
    </source>
</evidence>
<evidence type="ECO:0000256" key="2">
    <source>
        <dbReference type="ARBA" id="ARBA00022475"/>
    </source>
</evidence>
<evidence type="ECO:0000259" key="13">
    <source>
        <dbReference type="PROSITE" id="PS50198"/>
    </source>
</evidence>
<keyword evidence="11" id="KW-0697">Rotamase</keyword>
<dbReference type="SUPFAM" id="SSF54534">
    <property type="entry name" value="FKBP-like"/>
    <property type="match status" value="1"/>
</dbReference>
<dbReference type="Proteomes" id="UP000183794">
    <property type="component" value="Unassembled WGS sequence"/>
</dbReference>
<evidence type="ECO:0000313" key="14">
    <source>
        <dbReference type="EMBL" id="SGY95546.1"/>
    </source>
</evidence>
<dbReference type="PROSITE" id="PS50198">
    <property type="entry name" value="PPIC_PPIASE_2"/>
    <property type="match status" value="1"/>
</dbReference>
<feature type="domain" description="PpiC" evidence="13">
    <location>
        <begin position="268"/>
        <end position="367"/>
    </location>
</feature>
<comment type="subcellular location">
    <subcellularLocation>
        <location evidence="1">Cell inner membrane</location>
        <topology evidence="1">Single-pass type II membrane protein</topology>
        <orientation evidence="1">Periplasmic side</orientation>
    </subcellularLocation>
</comment>
<evidence type="ECO:0000256" key="12">
    <source>
        <dbReference type="SAM" id="Phobius"/>
    </source>
</evidence>
<evidence type="ECO:0000256" key="5">
    <source>
        <dbReference type="ARBA" id="ARBA00022989"/>
    </source>
</evidence>
<evidence type="ECO:0000256" key="6">
    <source>
        <dbReference type="ARBA" id="ARBA00023136"/>
    </source>
</evidence>
<feature type="transmembrane region" description="Helical" evidence="12">
    <location>
        <begin position="12"/>
        <end position="34"/>
    </location>
</feature>
<proteinExistence type="inferred from homology"/>
<keyword evidence="4 12" id="KW-0812">Transmembrane</keyword>
<dbReference type="GO" id="GO:0005886">
    <property type="term" value="C:plasma membrane"/>
    <property type="evidence" value="ECO:0007669"/>
    <property type="project" value="UniProtKB-SubCell"/>
</dbReference>
<evidence type="ECO:0000256" key="8">
    <source>
        <dbReference type="ARBA" id="ARBA00038408"/>
    </source>
</evidence>
<dbReference type="InterPro" id="IPR046357">
    <property type="entry name" value="PPIase_dom_sf"/>
</dbReference>
<dbReference type="PANTHER" id="PTHR47529">
    <property type="entry name" value="PEPTIDYL-PROLYL CIS-TRANS ISOMERASE D"/>
    <property type="match status" value="1"/>
</dbReference>
<accession>A0A1K9ZEH4</accession>
<keyword evidence="3" id="KW-0997">Cell inner membrane</keyword>
<keyword evidence="6 12" id="KW-0472">Membrane</keyword>
<keyword evidence="11 14" id="KW-0413">Isomerase</keyword>
<evidence type="ECO:0000256" key="11">
    <source>
        <dbReference type="PROSITE-ProRule" id="PRU00278"/>
    </source>
</evidence>
<evidence type="ECO:0000256" key="10">
    <source>
        <dbReference type="ARBA" id="ARBA00042775"/>
    </source>
</evidence>
<dbReference type="SUPFAM" id="SSF109998">
    <property type="entry name" value="Triger factor/SurA peptide-binding domain-like"/>
    <property type="match status" value="1"/>
</dbReference>
<dbReference type="RefSeq" id="WP_075518162.1">
    <property type="nucleotide sequence ID" value="NZ_FPLD01000051.1"/>
</dbReference>
<dbReference type="InterPro" id="IPR027304">
    <property type="entry name" value="Trigger_fact/SurA_dom_sf"/>
</dbReference>
<dbReference type="PROSITE" id="PS01096">
    <property type="entry name" value="PPIC_PPIASE_1"/>
    <property type="match status" value="1"/>
</dbReference>
<dbReference type="EMBL" id="FPLD01000051">
    <property type="protein sequence ID" value="SGY95546.1"/>
    <property type="molecule type" value="Genomic_DNA"/>
</dbReference>
<keyword evidence="7" id="KW-0143">Chaperone</keyword>
<dbReference type="Pfam" id="PF13616">
    <property type="entry name" value="Rotamase_3"/>
    <property type="match status" value="1"/>
</dbReference>
<dbReference type="GO" id="GO:0003755">
    <property type="term" value="F:peptidyl-prolyl cis-trans isomerase activity"/>
    <property type="evidence" value="ECO:0007669"/>
    <property type="project" value="UniProtKB-KW"/>
</dbReference>
<dbReference type="Pfam" id="PF13624">
    <property type="entry name" value="SurA_N_3"/>
    <property type="match status" value="1"/>
</dbReference>
<evidence type="ECO:0000256" key="9">
    <source>
        <dbReference type="ARBA" id="ARBA00040743"/>
    </source>
</evidence>
<sequence>MLEKFREGSQGPGAKIILGAVIVTFALAGVSSYLGGGGYQSAATVNGVDISKQALEKQVRTDRSRLESQQGESFAARWEQPEFQNQVRQQSLNTLVAQNLLQQMTDDLALRIGDEKIRSYIFSMEQFQTDGVFNDERYISLLRQSGMTPAQFVERLRTDFAQQQLTDALVNSEFSLPSEVKQLAALQNQQRELSQLIVPVNKFASDVVVTDAEVSRYYEDNKAFFQTQQQVSADYILVDMKNISAGIELDADAAENYYNEHVSSYTQEDKRKVAHILVTFNDDEAAAEAKAQDLLAKIQSGADFAELAKSSSDDTFSGENGGDLGWLEKDIMDPAFETAAFALKNDGDVTTELVRSDFGFHIIKLLAVEPGKVKAFADVKATIETRLKNEQAVTHFDELAETLAEQAFEVPDSLDVASEETGLKIVSTELFSANAIPAPLNDPKVAATLFDQDFISEALNSEIINISDEQSIVVRINEYKPQTTKSLVDVNDEIVERLKATKAEQKARSFMNTVSAKVDAGESIDAELAMVDASFTAPEWLSRFDYTKADFKVLSKLFSMPKPAAEQVSVATETSLNGDVTLLKFTSVRGAEMKAEEATRLADTLKNINAQADYEMLIQTLIKAADVSYPVVEAAE</sequence>
<protein>
    <recommendedName>
        <fullName evidence="9">Periplasmic chaperone PpiD</fullName>
    </recommendedName>
    <alternativeName>
        <fullName evidence="10">Periplasmic folding chaperone</fullName>
    </alternativeName>
</protein>
<dbReference type="PANTHER" id="PTHR47529:SF1">
    <property type="entry name" value="PERIPLASMIC CHAPERONE PPID"/>
    <property type="match status" value="1"/>
</dbReference>
<dbReference type="InterPro" id="IPR000297">
    <property type="entry name" value="PPIase_PpiC"/>
</dbReference>
<dbReference type="OrthoDB" id="9812372at2"/>
<dbReference type="AlphaFoldDB" id="A0A1K9ZEH4"/>
<name>A0A1K9ZEH4_9GAMM</name>
<comment type="similarity">
    <text evidence="8">Belongs to the PpiD chaperone family.</text>
</comment>
<dbReference type="InterPro" id="IPR023058">
    <property type="entry name" value="PPIase_PpiC_CS"/>
</dbReference>
<evidence type="ECO:0000256" key="3">
    <source>
        <dbReference type="ARBA" id="ARBA00022519"/>
    </source>
</evidence>
<keyword evidence="5 12" id="KW-1133">Transmembrane helix</keyword>
<evidence type="ECO:0000256" key="1">
    <source>
        <dbReference type="ARBA" id="ARBA00004382"/>
    </source>
</evidence>
<organism evidence="14 15">
    <name type="scientific">Moritella viscosa</name>
    <dbReference type="NCBI Taxonomy" id="80854"/>
    <lineage>
        <taxon>Bacteria</taxon>
        <taxon>Pseudomonadati</taxon>
        <taxon>Pseudomonadota</taxon>
        <taxon>Gammaproteobacteria</taxon>
        <taxon>Alteromonadales</taxon>
        <taxon>Moritellaceae</taxon>
        <taxon>Moritella</taxon>
    </lineage>
</organism>
<dbReference type="Gene3D" id="1.10.4030.10">
    <property type="entry name" value="Porin chaperone SurA, peptide-binding domain"/>
    <property type="match status" value="1"/>
</dbReference>
<dbReference type="Gene3D" id="3.10.50.40">
    <property type="match status" value="1"/>
</dbReference>
<evidence type="ECO:0000256" key="7">
    <source>
        <dbReference type="ARBA" id="ARBA00023186"/>
    </source>
</evidence>